<evidence type="ECO:0000259" key="2">
    <source>
        <dbReference type="Pfam" id="PF00975"/>
    </source>
</evidence>
<feature type="domain" description="Thioesterase" evidence="2">
    <location>
        <begin position="9"/>
        <end position="210"/>
    </location>
</feature>
<name>A0A3E0HKJ7_9PSEU</name>
<comment type="similarity">
    <text evidence="1">Belongs to the thioesterase family.</text>
</comment>
<evidence type="ECO:0000313" key="3">
    <source>
        <dbReference type="EMBL" id="REH46937.1"/>
    </source>
</evidence>
<accession>A0A3E0HKJ7</accession>
<dbReference type="PANTHER" id="PTHR11487">
    <property type="entry name" value="THIOESTERASE"/>
    <property type="match status" value="1"/>
</dbReference>
<protein>
    <submittedName>
        <fullName evidence="3">Surfactin synthase thioesterase subunit</fullName>
    </submittedName>
</protein>
<keyword evidence="4" id="KW-1185">Reference proteome</keyword>
<evidence type="ECO:0000256" key="1">
    <source>
        <dbReference type="ARBA" id="ARBA00007169"/>
    </source>
</evidence>
<reference evidence="3 4" key="1">
    <citation type="submission" date="2018-08" db="EMBL/GenBank/DDBJ databases">
        <title>Genomic Encyclopedia of Archaeal and Bacterial Type Strains, Phase II (KMG-II): from individual species to whole genera.</title>
        <authorList>
            <person name="Goeker M."/>
        </authorList>
    </citation>
    <scope>NUCLEOTIDE SEQUENCE [LARGE SCALE GENOMIC DNA]</scope>
    <source>
        <strain evidence="3 4">DSM 45791</strain>
    </source>
</reference>
<proteinExistence type="inferred from homology"/>
<dbReference type="OrthoDB" id="4156341at2"/>
<organism evidence="3 4">
    <name type="scientific">Kutzneria buriramensis</name>
    <dbReference type="NCBI Taxonomy" id="1045776"/>
    <lineage>
        <taxon>Bacteria</taxon>
        <taxon>Bacillati</taxon>
        <taxon>Actinomycetota</taxon>
        <taxon>Actinomycetes</taxon>
        <taxon>Pseudonocardiales</taxon>
        <taxon>Pseudonocardiaceae</taxon>
        <taxon>Kutzneria</taxon>
    </lineage>
</organism>
<evidence type="ECO:0000313" key="4">
    <source>
        <dbReference type="Proteomes" id="UP000256269"/>
    </source>
</evidence>
<dbReference type="AlphaFoldDB" id="A0A3E0HKJ7"/>
<dbReference type="PANTHER" id="PTHR11487:SF0">
    <property type="entry name" value="S-ACYL FATTY ACID SYNTHASE THIOESTERASE, MEDIUM CHAIN"/>
    <property type="match status" value="1"/>
</dbReference>
<dbReference type="Gene3D" id="3.40.50.1820">
    <property type="entry name" value="alpha/beta hydrolase"/>
    <property type="match status" value="1"/>
</dbReference>
<dbReference type="Pfam" id="PF00975">
    <property type="entry name" value="Thioesterase"/>
    <property type="match status" value="1"/>
</dbReference>
<dbReference type="RefSeq" id="WP_116175618.1">
    <property type="nucleotide sequence ID" value="NZ_CP144375.1"/>
</dbReference>
<comment type="caution">
    <text evidence="3">The sequence shown here is derived from an EMBL/GenBank/DDBJ whole genome shotgun (WGS) entry which is preliminary data.</text>
</comment>
<dbReference type="InterPro" id="IPR012223">
    <property type="entry name" value="TEII"/>
</dbReference>
<dbReference type="Proteomes" id="UP000256269">
    <property type="component" value="Unassembled WGS sequence"/>
</dbReference>
<sequence>MSDARPVVAFIPPSGCGAGYFRRVLRALDGVVECRAVELPGRGRRYREPLLTDADLAVNDLVQRLGGPVDAIYGESLGAYLGLAVAASVEQDRTPVLLAASNAPPCVRGPVGTGEVDSVADAVAGLAALGGASPSEVVEDALPLLRSDLYLSRSLITALCGATVSANIWVLAGEQDAGLVRPEAWAEHTTAQTTIIRLTGEHLLSATNPAGVAQVVQNALAQ</sequence>
<gene>
    <name evidence="3" type="ORF">BCF44_106101</name>
</gene>
<dbReference type="EMBL" id="QUNO01000006">
    <property type="protein sequence ID" value="REH46937.1"/>
    <property type="molecule type" value="Genomic_DNA"/>
</dbReference>
<dbReference type="InterPro" id="IPR029058">
    <property type="entry name" value="AB_hydrolase_fold"/>
</dbReference>
<dbReference type="GO" id="GO:0008610">
    <property type="term" value="P:lipid biosynthetic process"/>
    <property type="evidence" value="ECO:0007669"/>
    <property type="project" value="TreeGrafter"/>
</dbReference>
<dbReference type="InterPro" id="IPR001031">
    <property type="entry name" value="Thioesterase"/>
</dbReference>
<dbReference type="SUPFAM" id="SSF53474">
    <property type="entry name" value="alpha/beta-Hydrolases"/>
    <property type="match status" value="1"/>
</dbReference>